<dbReference type="AlphaFoldDB" id="A0A2P2JC77"/>
<organism evidence="1">
    <name type="scientific">Rhizophora mucronata</name>
    <name type="common">Asiatic mangrove</name>
    <dbReference type="NCBI Taxonomy" id="61149"/>
    <lineage>
        <taxon>Eukaryota</taxon>
        <taxon>Viridiplantae</taxon>
        <taxon>Streptophyta</taxon>
        <taxon>Embryophyta</taxon>
        <taxon>Tracheophyta</taxon>
        <taxon>Spermatophyta</taxon>
        <taxon>Magnoliopsida</taxon>
        <taxon>eudicotyledons</taxon>
        <taxon>Gunneridae</taxon>
        <taxon>Pentapetalae</taxon>
        <taxon>rosids</taxon>
        <taxon>fabids</taxon>
        <taxon>Malpighiales</taxon>
        <taxon>Rhizophoraceae</taxon>
        <taxon>Rhizophora</taxon>
    </lineage>
</organism>
<evidence type="ECO:0000313" key="1">
    <source>
        <dbReference type="EMBL" id="MBW91053.1"/>
    </source>
</evidence>
<sequence length="58" mass="7015">MTLRRTRHMEIWTLSNPTVKRSRLYWATTISFGFRLAGEKITERPENQSNGWVLDWEF</sequence>
<dbReference type="EMBL" id="GGEC01010570">
    <property type="protein sequence ID" value="MBW91053.1"/>
    <property type="molecule type" value="Transcribed_RNA"/>
</dbReference>
<proteinExistence type="predicted"/>
<accession>A0A2P2JC77</accession>
<reference evidence="1" key="1">
    <citation type="submission" date="2018-02" db="EMBL/GenBank/DDBJ databases">
        <title>Rhizophora mucronata_Transcriptome.</title>
        <authorList>
            <person name="Meera S.P."/>
            <person name="Sreeshan A."/>
            <person name="Augustine A."/>
        </authorList>
    </citation>
    <scope>NUCLEOTIDE SEQUENCE</scope>
    <source>
        <tissue evidence="1">Leaf</tissue>
    </source>
</reference>
<protein>
    <submittedName>
        <fullName evidence="1">Uncharacterized protein</fullName>
    </submittedName>
</protein>
<name>A0A2P2JC77_RHIMU</name>